<evidence type="ECO:0000256" key="2">
    <source>
        <dbReference type="ARBA" id="ARBA00004370"/>
    </source>
</evidence>
<keyword evidence="6 12" id="KW-0812">Transmembrane</keyword>
<keyword evidence="7 15" id="KW-0418">Kinase</keyword>
<comment type="caution">
    <text evidence="15">The sequence shown here is derived from an EMBL/GenBank/DDBJ whole genome shotgun (WGS) entry which is preliminary data.</text>
</comment>
<evidence type="ECO:0000313" key="15">
    <source>
        <dbReference type="EMBL" id="GAE83133.1"/>
    </source>
</evidence>
<dbReference type="SMART" id="SM00388">
    <property type="entry name" value="HisKA"/>
    <property type="match status" value="1"/>
</dbReference>
<evidence type="ECO:0000256" key="6">
    <source>
        <dbReference type="ARBA" id="ARBA00022692"/>
    </source>
</evidence>
<evidence type="ECO:0000259" key="14">
    <source>
        <dbReference type="PROSITE" id="PS50885"/>
    </source>
</evidence>
<evidence type="ECO:0000256" key="10">
    <source>
        <dbReference type="ARBA" id="ARBA00023136"/>
    </source>
</evidence>
<dbReference type="Pfam" id="PF00672">
    <property type="entry name" value="HAMP"/>
    <property type="match status" value="1"/>
</dbReference>
<dbReference type="InterPro" id="IPR003661">
    <property type="entry name" value="HisK_dim/P_dom"/>
</dbReference>
<proteinExistence type="predicted"/>
<evidence type="ECO:0000256" key="4">
    <source>
        <dbReference type="ARBA" id="ARBA00022553"/>
    </source>
</evidence>
<dbReference type="SMART" id="SM00387">
    <property type="entry name" value="HATPase_c"/>
    <property type="match status" value="1"/>
</dbReference>
<dbReference type="InterPro" id="IPR004358">
    <property type="entry name" value="Sig_transdc_His_kin-like_C"/>
</dbReference>
<dbReference type="Gene3D" id="3.30.565.10">
    <property type="entry name" value="Histidine kinase-like ATPase, C-terminal domain"/>
    <property type="match status" value="1"/>
</dbReference>
<organism evidence="15 16">
    <name type="scientific">Bacteroides reticulotermitis JCM 10512</name>
    <dbReference type="NCBI Taxonomy" id="1445607"/>
    <lineage>
        <taxon>Bacteria</taxon>
        <taxon>Pseudomonadati</taxon>
        <taxon>Bacteroidota</taxon>
        <taxon>Bacteroidia</taxon>
        <taxon>Bacteroidales</taxon>
        <taxon>Bacteroidaceae</taxon>
        <taxon>Bacteroides</taxon>
    </lineage>
</organism>
<dbReference type="PROSITE" id="PS50885">
    <property type="entry name" value="HAMP"/>
    <property type="match status" value="1"/>
</dbReference>
<dbReference type="PANTHER" id="PTHR45436:SF5">
    <property type="entry name" value="SENSOR HISTIDINE KINASE TRCS"/>
    <property type="match status" value="1"/>
</dbReference>
<keyword evidence="10 12" id="KW-0472">Membrane</keyword>
<evidence type="ECO:0000256" key="12">
    <source>
        <dbReference type="SAM" id="Phobius"/>
    </source>
</evidence>
<dbReference type="FunFam" id="1.10.287.130:FF:000001">
    <property type="entry name" value="Two-component sensor histidine kinase"/>
    <property type="match status" value="1"/>
</dbReference>
<evidence type="ECO:0000256" key="11">
    <source>
        <dbReference type="SAM" id="MobiDB-lite"/>
    </source>
</evidence>
<dbReference type="SMART" id="SM00304">
    <property type="entry name" value="HAMP"/>
    <property type="match status" value="1"/>
</dbReference>
<dbReference type="EMBL" id="BAIV01000007">
    <property type="protein sequence ID" value="GAE83133.1"/>
    <property type="molecule type" value="Genomic_DNA"/>
</dbReference>
<dbReference type="CDD" id="cd06225">
    <property type="entry name" value="HAMP"/>
    <property type="match status" value="1"/>
</dbReference>
<keyword evidence="5" id="KW-0808">Transferase</keyword>
<feature type="transmembrane region" description="Helical" evidence="12">
    <location>
        <begin position="7"/>
        <end position="30"/>
    </location>
</feature>
<name>W4UR80_9BACE</name>
<dbReference type="PRINTS" id="PR00344">
    <property type="entry name" value="BCTRLSENSOR"/>
</dbReference>
<feature type="domain" description="Histidine kinase" evidence="13">
    <location>
        <begin position="239"/>
        <end position="439"/>
    </location>
</feature>
<accession>W4UR80</accession>
<evidence type="ECO:0000256" key="3">
    <source>
        <dbReference type="ARBA" id="ARBA00012438"/>
    </source>
</evidence>
<dbReference type="Gene3D" id="1.10.287.130">
    <property type="match status" value="1"/>
</dbReference>
<dbReference type="CDD" id="cd00082">
    <property type="entry name" value="HisKA"/>
    <property type="match status" value="1"/>
</dbReference>
<evidence type="ECO:0000256" key="1">
    <source>
        <dbReference type="ARBA" id="ARBA00000085"/>
    </source>
</evidence>
<evidence type="ECO:0000256" key="7">
    <source>
        <dbReference type="ARBA" id="ARBA00022777"/>
    </source>
</evidence>
<feature type="domain" description="HAMP" evidence="14">
    <location>
        <begin position="177"/>
        <end position="231"/>
    </location>
</feature>
<evidence type="ECO:0000259" key="13">
    <source>
        <dbReference type="PROSITE" id="PS50109"/>
    </source>
</evidence>
<dbReference type="OrthoDB" id="1491460at2"/>
<dbReference type="InterPro" id="IPR036890">
    <property type="entry name" value="HATPase_C_sf"/>
</dbReference>
<dbReference type="InterPro" id="IPR050428">
    <property type="entry name" value="TCS_sensor_his_kinase"/>
</dbReference>
<feature type="transmembrane region" description="Helical" evidence="12">
    <location>
        <begin position="155"/>
        <end position="176"/>
    </location>
</feature>
<dbReference type="InterPro" id="IPR003660">
    <property type="entry name" value="HAMP_dom"/>
</dbReference>
<dbReference type="PANTHER" id="PTHR45436">
    <property type="entry name" value="SENSOR HISTIDINE KINASE YKOH"/>
    <property type="match status" value="1"/>
</dbReference>
<keyword evidence="8 12" id="KW-1133">Transmembrane helix</keyword>
<comment type="subcellular location">
    <subcellularLocation>
        <location evidence="2">Membrane</location>
    </subcellularLocation>
</comment>
<dbReference type="GO" id="GO:0000155">
    <property type="term" value="F:phosphorelay sensor kinase activity"/>
    <property type="evidence" value="ECO:0007669"/>
    <property type="project" value="InterPro"/>
</dbReference>
<evidence type="ECO:0000313" key="16">
    <source>
        <dbReference type="Proteomes" id="UP000019131"/>
    </source>
</evidence>
<keyword evidence="16" id="KW-1185">Reference proteome</keyword>
<comment type="catalytic activity">
    <reaction evidence="1">
        <text>ATP + protein L-histidine = ADP + protein N-phospho-L-histidine.</text>
        <dbReference type="EC" id="2.7.13.3"/>
    </reaction>
</comment>
<dbReference type="InterPro" id="IPR005467">
    <property type="entry name" value="His_kinase_dom"/>
</dbReference>
<dbReference type="SUPFAM" id="SSF158472">
    <property type="entry name" value="HAMP domain-like"/>
    <property type="match status" value="1"/>
</dbReference>
<protein>
    <recommendedName>
        <fullName evidence="3">histidine kinase</fullName>
        <ecNumber evidence="3">2.7.13.3</ecNumber>
    </recommendedName>
</protein>
<dbReference type="STRING" id="1445607.JCM10512_1388"/>
<dbReference type="Proteomes" id="UP000019131">
    <property type="component" value="Unassembled WGS sequence"/>
</dbReference>
<evidence type="ECO:0000256" key="5">
    <source>
        <dbReference type="ARBA" id="ARBA00022679"/>
    </source>
</evidence>
<sequence>MKIQNRLTLLFSFLFGIILFGFIVGVYQFYSNRSREDYFQRLHLKAALKVDLIDGETIAPDVLHAFYENIPPNYEPQVTIYGEDGRLIYRDKKNALPEKEYRDLLPRIHKSGPCCVWHEDKQIYGFAIEGYKTNYIVFATGKDVRGEEQLQTLKMVFAVAYLIVMLFIVLTVRLLTKQAFRPVARMTAQVKDITHSNQLNIRLDEGNRKDELAGLAITFNRMIAQLEKAFNAQKQFVYNISHELRTPLSAIITELELSQNKPNSKKEDYEAVVDLVLKDARRLAKLSNNLLDMAKTNYSPTEIAMHEIRLDELLIDVCHKIRKSSPGYTVQLIFDKTDIEDDRLISVKGNEYLLSVALGNLIDNGCKFSPDRTCEVHISYENQTIIIRVIDQGIGISEKDMESIFTPFFRGENQSFAEGNGIGLSLTHKIIQMHQARFTSHHSPAKPCLPSNSATSANIRPKPSLRPDIQTI</sequence>
<evidence type="ECO:0000256" key="8">
    <source>
        <dbReference type="ARBA" id="ARBA00022989"/>
    </source>
</evidence>
<feature type="region of interest" description="Disordered" evidence="11">
    <location>
        <begin position="441"/>
        <end position="472"/>
    </location>
</feature>
<evidence type="ECO:0000256" key="9">
    <source>
        <dbReference type="ARBA" id="ARBA00023012"/>
    </source>
</evidence>
<dbReference type="InterPro" id="IPR036097">
    <property type="entry name" value="HisK_dim/P_sf"/>
</dbReference>
<dbReference type="InterPro" id="IPR003594">
    <property type="entry name" value="HATPase_dom"/>
</dbReference>
<gene>
    <name evidence="15" type="ORF">JCM10512_1388</name>
</gene>
<dbReference type="AlphaFoldDB" id="W4UR80"/>
<dbReference type="RefSeq" id="WP_052517108.1">
    <property type="nucleotide sequence ID" value="NZ_BAIV01000007.1"/>
</dbReference>
<dbReference type="EC" id="2.7.13.3" evidence="3"/>
<keyword evidence="9" id="KW-0902">Two-component regulatory system</keyword>
<dbReference type="SUPFAM" id="SSF47384">
    <property type="entry name" value="Homodimeric domain of signal transducing histidine kinase"/>
    <property type="match status" value="1"/>
</dbReference>
<dbReference type="PROSITE" id="PS50109">
    <property type="entry name" value="HIS_KIN"/>
    <property type="match status" value="1"/>
</dbReference>
<reference evidence="15 16" key="1">
    <citation type="journal article" date="2014" name="Genome Announc.">
        <title>Draft Genome Sequence of Bacteroides reticulotermitis Strain JCM 10512T, Isolated from the Gut of a Termite.</title>
        <authorList>
            <person name="Yuki M."/>
            <person name="Oshima K."/>
            <person name="Suda W."/>
            <person name="Sakamoto M."/>
            <person name="Iida T."/>
            <person name="Hattori M."/>
            <person name="Ohkuma M."/>
        </authorList>
    </citation>
    <scope>NUCLEOTIDE SEQUENCE [LARGE SCALE GENOMIC DNA]</scope>
    <source>
        <strain evidence="15 16">JCM 10512</strain>
    </source>
</reference>
<dbReference type="Pfam" id="PF00512">
    <property type="entry name" value="HisKA"/>
    <property type="match status" value="1"/>
</dbReference>
<dbReference type="SUPFAM" id="SSF55874">
    <property type="entry name" value="ATPase domain of HSP90 chaperone/DNA topoisomerase II/histidine kinase"/>
    <property type="match status" value="1"/>
</dbReference>
<keyword evidence="4" id="KW-0597">Phosphoprotein</keyword>
<dbReference type="GO" id="GO:0005886">
    <property type="term" value="C:plasma membrane"/>
    <property type="evidence" value="ECO:0007669"/>
    <property type="project" value="TreeGrafter"/>
</dbReference>
<dbReference type="Pfam" id="PF02518">
    <property type="entry name" value="HATPase_c"/>
    <property type="match status" value="1"/>
</dbReference>
<dbReference type="Gene3D" id="6.10.340.10">
    <property type="match status" value="1"/>
</dbReference>